<feature type="active site" description="Proton donor" evidence="7">
    <location>
        <position position="47"/>
    </location>
</feature>
<comment type="catalytic activity">
    <reaction evidence="7">
        <text>IMP + L-aspartate + GTP = N(6)-(1,2-dicarboxyethyl)-AMP + GDP + phosphate + 2 H(+)</text>
        <dbReference type="Rhea" id="RHEA:15753"/>
        <dbReference type="ChEBI" id="CHEBI:15378"/>
        <dbReference type="ChEBI" id="CHEBI:29991"/>
        <dbReference type="ChEBI" id="CHEBI:37565"/>
        <dbReference type="ChEBI" id="CHEBI:43474"/>
        <dbReference type="ChEBI" id="CHEBI:57567"/>
        <dbReference type="ChEBI" id="CHEBI:58053"/>
        <dbReference type="ChEBI" id="CHEBI:58189"/>
        <dbReference type="EC" id="6.3.4.4"/>
    </reaction>
</comment>
<dbReference type="GO" id="GO:0044208">
    <property type="term" value="P:'de novo' AMP biosynthetic process"/>
    <property type="evidence" value="ECO:0007669"/>
    <property type="project" value="UniProtKB-UniRule"/>
</dbReference>
<sequence>MSAATRLFSVLGLGFGDCGKGLFIDSLCRTLHAHTIVRFNGGAQAAHNVVLPDGRHHTFSQFGAGSFVPGVSTLLAFPVVVHPTALLVENNYLRRVGVQDGLLRMCIDGRCRITTPFHQAAGRMRELARGPMAHGSCGVGIGETVKLDLEQPELTLRYAELLTPAIARSKLEAIRNCLLNAFDPRDCPPLNRDSYHAERRVLADSALSLRWLESVNQLTCVVPPASRDGVAARLHRPGTVLFEGAQGVLLDEWRGFHPYTSWSRIHASSPEAVAADAGQAARIRHLGALRSYMTRHGNGPLPSHDQRLAHLPELHNRCGGWQGDFRRGHPDAVLLHYALAVIGKLDGLLISHLDVFQRERGLRWCRAYEATQASDDTQLCMRNAAGLITALCPSTNHDLTHQARLTQLLYSCRSRLDGEAIHDAETFRAQTEMMSGLPVIQGSFGRTFQTVRHYSKLQD</sequence>
<comment type="subunit">
    <text evidence="7">Homodimer.</text>
</comment>
<dbReference type="GO" id="GO:0004019">
    <property type="term" value="F:adenylosuccinate synthase activity"/>
    <property type="evidence" value="ECO:0007669"/>
    <property type="project" value="UniProtKB-UniRule"/>
</dbReference>
<dbReference type="SUPFAM" id="SSF52540">
    <property type="entry name" value="P-loop containing nucleoside triphosphate hydrolases"/>
    <property type="match status" value="1"/>
</dbReference>
<dbReference type="Gene3D" id="1.10.300.10">
    <property type="entry name" value="Adenylosuccinate Synthetase, subunit A, domain 2"/>
    <property type="match status" value="1"/>
</dbReference>
<keyword evidence="1 7" id="KW-0436">Ligase</keyword>
<dbReference type="PANTHER" id="PTHR11846">
    <property type="entry name" value="ADENYLOSUCCINATE SYNTHETASE"/>
    <property type="match status" value="1"/>
</dbReference>
<comment type="pathway">
    <text evidence="7">Purine metabolism; AMP biosynthesis via de novo pathway; AMP from IMP: step 1/2.</text>
</comment>
<dbReference type="SMART" id="SM00788">
    <property type="entry name" value="Adenylsucc_synt"/>
    <property type="match status" value="1"/>
</dbReference>
<comment type="cofactor">
    <cofactor evidence="7">
        <name>Mg(2+)</name>
        <dbReference type="ChEBI" id="CHEBI:18420"/>
    </cofactor>
    <text evidence="7">Binds 1 Mg(2+) ion per subunit.</text>
</comment>
<dbReference type="Proteomes" id="UP000566711">
    <property type="component" value="Unassembled WGS sequence"/>
</dbReference>
<dbReference type="GO" id="GO:0000287">
    <property type="term" value="F:magnesium ion binding"/>
    <property type="evidence" value="ECO:0007669"/>
    <property type="project" value="UniProtKB-UniRule"/>
</dbReference>
<evidence type="ECO:0000256" key="4">
    <source>
        <dbReference type="ARBA" id="ARBA00022755"/>
    </source>
</evidence>
<protein>
    <recommendedName>
        <fullName evidence="7">Adenylosuccinate synthetase</fullName>
        <shortName evidence="7">AMPSase</shortName>
        <shortName evidence="7">AdSS</shortName>
        <ecNumber evidence="7">6.3.4.4</ecNumber>
    </recommendedName>
    <alternativeName>
        <fullName evidence="7">IMP--aspartate ligase</fullName>
    </alternativeName>
</protein>
<evidence type="ECO:0000256" key="2">
    <source>
        <dbReference type="ARBA" id="ARBA00022723"/>
    </source>
</evidence>
<evidence type="ECO:0000313" key="8">
    <source>
        <dbReference type="EMBL" id="MBA5607160.1"/>
    </source>
</evidence>
<name>A0A7W2I863_9BURK</name>
<feature type="binding site" evidence="7">
    <location>
        <begin position="443"/>
        <end position="445"/>
    </location>
    <ligand>
        <name>GTP</name>
        <dbReference type="ChEBI" id="CHEBI:37565"/>
    </ligand>
</feature>
<keyword evidence="2 7" id="KW-0479">Metal-binding</keyword>
<dbReference type="InterPro" id="IPR042111">
    <property type="entry name" value="Adenylosuccinate_synth_dom3"/>
</dbReference>
<comment type="caution">
    <text evidence="7">Lacks conserved residue(s) required for the propagation of feature annotation.</text>
</comment>
<keyword evidence="9" id="KW-1185">Reference proteome</keyword>
<dbReference type="Pfam" id="PF00709">
    <property type="entry name" value="Adenylsucc_synt"/>
    <property type="match status" value="1"/>
</dbReference>
<evidence type="ECO:0000256" key="3">
    <source>
        <dbReference type="ARBA" id="ARBA00022741"/>
    </source>
</evidence>
<dbReference type="InterPro" id="IPR042109">
    <property type="entry name" value="Adenylosuccinate_synth_dom1"/>
</dbReference>
<comment type="caution">
    <text evidence="8">The sequence shown here is derived from an EMBL/GenBank/DDBJ whole genome shotgun (WGS) entry which is preliminary data.</text>
</comment>
<proteinExistence type="inferred from homology"/>
<dbReference type="UniPathway" id="UPA00075">
    <property type="reaction ID" value="UER00335"/>
</dbReference>
<dbReference type="EMBL" id="JACEZS010000015">
    <property type="protein sequence ID" value="MBA5607160.1"/>
    <property type="molecule type" value="Genomic_DNA"/>
</dbReference>
<feature type="binding site" evidence="7">
    <location>
        <position position="326"/>
    </location>
    <ligand>
        <name>GTP</name>
        <dbReference type="ChEBI" id="CHEBI:37565"/>
    </ligand>
</feature>
<dbReference type="InterPro" id="IPR042110">
    <property type="entry name" value="Adenylosuccinate_synth_dom2"/>
</dbReference>
<keyword evidence="7" id="KW-0963">Cytoplasm</keyword>
<organism evidence="8 9">
    <name type="scientific">Rugamonas fusca</name>
    <dbReference type="NCBI Taxonomy" id="2758568"/>
    <lineage>
        <taxon>Bacteria</taxon>
        <taxon>Pseudomonadati</taxon>
        <taxon>Pseudomonadota</taxon>
        <taxon>Betaproteobacteria</taxon>
        <taxon>Burkholderiales</taxon>
        <taxon>Oxalobacteraceae</taxon>
        <taxon>Telluria group</taxon>
        <taxon>Rugamonas</taxon>
    </lineage>
</organism>
<dbReference type="EC" id="6.3.4.4" evidence="7"/>
<evidence type="ECO:0000256" key="1">
    <source>
        <dbReference type="ARBA" id="ARBA00022598"/>
    </source>
</evidence>
<accession>A0A7W2I863</accession>
<keyword evidence="6 7" id="KW-0342">GTP-binding</keyword>
<dbReference type="HAMAP" id="MF_00011">
    <property type="entry name" value="Adenylosucc_synth"/>
    <property type="match status" value="1"/>
</dbReference>
<evidence type="ECO:0000256" key="7">
    <source>
        <dbReference type="HAMAP-Rule" id="MF_00011"/>
    </source>
</evidence>
<keyword evidence="3 7" id="KW-0547">Nucleotide-binding</keyword>
<gene>
    <name evidence="7" type="primary">purA</name>
    <name evidence="8" type="ORF">H3H36_17525</name>
</gene>
<evidence type="ECO:0000256" key="5">
    <source>
        <dbReference type="ARBA" id="ARBA00022842"/>
    </source>
</evidence>
<dbReference type="Gene3D" id="3.90.170.10">
    <property type="entry name" value="Adenylosuccinate Synthetase, subunit A, domain 3"/>
    <property type="match status" value="1"/>
</dbReference>
<dbReference type="InterPro" id="IPR027417">
    <property type="entry name" value="P-loop_NTPase"/>
</dbReference>
<comment type="similarity">
    <text evidence="7">Belongs to the adenylosuccinate synthetase family.</text>
</comment>
<dbReference type="AlphaFoldDB" id="A0A7W2I863"/>
<dbReference type="GO" id="GO:0005525">
    <property type="term" value="F:GTP binding"/>
    <property type="evidence" value="ECO:0007669"/>
    <property type="project" value="UniProtKB-UniRule"/>
</dbReference>
<reference evidence="8 9" key="1">
    <citation type="submission" date="2020-07" db="EMBL/GenBank/DDBJ databases">
        <title>Novel species isolated from subtropical streams in China.</title>
        <authorList>
            <person name="Lu H."/>
        </authorList>
    </citation>
    <scope>NUCLEOTIDE SEQUENCE [LARGE SCALE GENOMIC DNA]</scope>
    <source>
        <strain evidence="8 9">FT3S</strain>
    </source>
</reference>
<comment type="subcellular location">
    <subcellularLocation>
        <location evidence="7">Cytoplasm</location>
    </subcellularLocation>
</comment>
<feature type="active site" description="Proton acceptor" evidence="7">
    <location>
        <position position="17"/>
    </location>
</feature>
<keyword evidence="5 7" id="KW-0460">Magnesium</keyword>
<dbReference type="GO" id="GO:0046040">
    <property type="term" value="P:IMP metabolic process"/>
    <property type="evidence" value="ECO:0007669"/>
    <property type="project" value="TreeGrafter"/>
</dbReference>
<evidence type="ECO:0000313" key="9">
    <source>
        <dbReference type="Proteomes" id="UP000566711"/>
    </source>
</evidence>
<keyword evidence="4 7" id="KW-0658">Purine biosynthesis</keyword>
<evidence type="ECO:0000256" key="6">
    <source>
        <dbReference type="ARBA" id="ARBA00023134"/>
    </source>
</evidence>
<feature type="binding site" evidence="7">
    <location>
        <begin position="352"/>
        <end position="354"/>
    </location>
    <ligand>
        <name>GTP</name>
        <dbReference type="ChEBI" id="CHEBI:37565"/>
    </ligand>
</feature>
<dbReference type="RefSeq" id="WP_182219386.1">
    <property type="nucleotide sequence ID" value="NZ_JACEZS010000015.1"/>
</dbReference>
<dbReference type="GO" id="GO:0005737">
    <property type="term" value="C:cytoplasm"/>
    <property type="evidence" value="ECO:0007669"/>
    <property type="project" value="UniProtKB-SubCell"/>
</dbReference>
<feature type="binding site" evidence="7">
    <location>
        <position position="17"/>
    </location>
    <ligand>
        <name>Mg(2+)</name>
        <dbReference type="ChEBI" id="CHEBI:18420"/>
    </ligand>
</feature>
<dbReference type="Gene3D" id="3.40.440.10">
    <property type="entry name" value="Adenylosuccinate Synthetase, subunit A, domain 1"/>
    <property type="match status" value="1"/>
</dbReference>
<comment type="function">
    <text evidence="7">Plays an important role in the de novo pathway of purine nucleotide biosynthesis. Catalyzes the first committed step in the biosynthesis of AMP from IMP.</text>
</comment>
<feature type="binding site" description="in other chain" evidence="7">
    <location>
        <position position="246"/>
    </location>
    <ligand>
        <name>IMP</name>
        <dbReference type="ChEBI" id="CHEBI:58053"/>
        <note>ligand shared between dimeric partners</note>
    </ligand>
</feature>
<dbReference type="PANTHER" id="PTHR11846:SF0">
    <property type="entry name" value="ADENYLOSUCCINATE SYNTHETASE"/>
    <property type="match status" value="1"/>
</dbReference>
<dbReference type="InterPro" id="IPR001114">
    <property type="entry name" value="Adenylosuccinate_synthetase"/>
</dbReference>